<dbReference type="SUPFAM" id="SSF52172">
    <property type="entry name" value="CheY-like"/>
    <property type="match status" value="1"/>
</dbReference>
<dbReference type="InterPro" id="IPR005561">
    <property type="entry name" value="ANTAR"/>
</dbReference>
<dbReference type="InterPro" id="IPR036388">
    <property type="entry name" value="WH-like_DNA-bd_sf"/>
</dbReference>
<evidence type="ECO:0000256" key="1">
    <source>
        <dbReference type="SAM" id="Phobius"/>
    </source>
</evidence>
<name>A0ABV8WRZ8_9MICC</name>
<dbReference type="Gene3D" id="1.10.10.10">
    <property type="entry name" value="Winged helix-like DNA-binding domain superfamily/Winged helix DNA-binding domain"/>
    <property type="match status" value="1"/>
</dbReference>
<feature type="transmembrane region" description="Helical" evidence="1">
    <location>
        <begin position="12"/>
        <end position="34"/>
    </location>
</feature>
<keyword evidence="1" id="KW-1133">Transmembrane helix</keyword>
<keyword evidence="1" id="KW-0812">Transmembrane</keyword>
<evidence type="ECO:0000259" key="2">
    <source>
        <dbReference type="PROSITE" id="PS50921"/>
    </source>
</evidence>
<organism evidence="3 4">
    <name type="scientific">Arthrobacter sedimenti</name>
    <dbReference type="NCBI Taxonomy" id="2694931"/>
    <lineage>
        <taxon>Bacteria</taxon>
        <taxon>Bacillati</taxon>
        <taxon>Actinomycetota</taxon>
        <taxon>Actinomycetes</taxon>
        <taxon>Micrococcales</taxon>
        <taxon>Micrococcaceae</taxon>
        <taxon>Arthrobacter</taxon>
    </lineage>
</organism>
<sequence length="117" mass="12679">MHVASNQRFVRVLYRVLLLFGLGVVMELPGRFVATSDVAEEIRIALAAAEQLRSALDSRTVIDVACGVIMARNRCSCEDAIQVLLNASDQGRMTLRQIASTVLAGLPAGSPGTYFQR</sequence>
<protein>
    <submittedName>
        <fullName evidence="3">ANTAR domain-containing protein</fullName>
    </submittedName>
</protein>
<dbReference type="EMBL" id="JBHSDQ010000009">
    <property type="protein sequence ID" value="MFC4397978.1"/>
    <property type="molecule type" value="Genomic_DNA"/>
</dbReference>
<comment type="caution">
    <text evidence="3">The sequence shown here is derived from an EMBL/GenBank/DDBJ whole genome shotgun (WGS) entry which is preliminary data.</text>
</comment>
<dbReference type="RefSeq" id="WP_376979315.1">
    <property type="nucleotide sequence ID" value="NZ_JBHSDQ010000009.1"/>
</dbReference>
<dbReference type="SMART" id="SM01012">
    <property type="entry name" value="ANTAR"/>
    <property type="match status" value="1"/>
</dbReference>
<dbReference type="Pfam" id="PF03861">
    <property type="entry name" value="ANTAR"/>
    <property type="match status" value="1"/>
</dbReference>
<proteinExistence type="predicted"/>
<keyword evidence="1" id="KW-0472">Membrane</keyword>
<accession>A0ABV8WRZ8</accession>
<keyword evidence="4" id="KW-1185">Reference proteome</keyword>
<dbReference type="PROSITE" id="PS50921">
    <property type="entry name" value="ANTAR"/>
    <property type="match status" value="1"/>
</dbReference>
<reference evidence="4" key="1">
    <citation type="journal article" date="2019" name="Int. J. Syst. Evol. Microbiol.">
        <title>The Global Catalogue of Microorganisms (GCM) 10K type strain sequencing project: providing services to taxonomists for standard genome sequencing and annotation.</title>
        <authorList>
            <consortium name="The Broad Institute Genomics Platform"/>
            <consortium name="The Broad Institute Genome Sequencing Center for Infectious Disease"/>
            <person name="Wu L."/>
            <person name="Ma J."/>
        </authorList>
    </citation>
    <scope>NUCLEOTIDE SEQUENCE [LARGE SCALE GENOMIC DNA]</scope>
    <source>
        <strain evidence="4">PJ61</strain>
    </source>
</reference>
<gene>
    <name evidence="3" type="ORF">ACFO0G_17925</name>
</gene>
<dbReference type="InterPro" id="IPR011006">
    <property type="entry name" value="CheY-like_superfamily"/>
</dbReference>
<evidence type="ECO:0000313" key="4">
    <source>
        <dbReference type="Proteomes" id="UP001595778"/>
    </source>
</evidence>
<dbReference type="Proteomes" id="UP001595778">
    <property type="component" value="Unassembled WGS sequence"/>
</dbReference>
<feature type="domain" description="ANTAR" evidence="2">
    <location>
        <begin position="42"/>
        <end position="103"/>
    </location>
</feature>
<evidence type="ECO:0000313" key="3">
    <source>
        <dbReference type="EMBL" id="MFC4397978.1"/>
    </source>
</evidence>